<protein>
    <recommendedName>
        <fullName evidence="1">Succinyl-CoA synthetase-like flavodoxin domain-containing protein</fullName>
    </recommendedName>
</protein>
<dbReference type="AlphaFoldDB" id="A0A520KSA9"/>
<proteinExistence type="predicted"/>
<organism evidence="2 3">
    <name type="scientific">Methanoliparum thermophilum</name>
    <dbReference type="NCBI Taxonomy" id="2491083"/>
    <lineage>
        <taxon>Archaea</taxon>
        <taxon>Methanobacteriati</taxon>
        <taxon>Methanobacteriota</taxon>
        <taxon>Candidatus Methanoliparia</taxon>
        <taxon>Candidatus Methanoliparales</taxon>
        <taxon>Candidatus Methanoliparaceae</taxon>
        <taxon>Candidatus Methanoliparum</taxon>
    </lineage>
</organism>
<dbReference type="EMBL" id="RXIF01000004">
    <property type="protein sequence ID" value="RZN64807.1"/>
    <property type="molecule type" value="Genomic_DNA"/>
</dbReference>
<accession>A0A520KSA9</accession>
<comment type="caution">
    <text evidence="2">The sequence shown here is derived from an EMBL/GenBank/DDBJ whole genome shotgun (WGS) entry which is preliminary data.</text>
</comment>
<dbReference type="Proteomes" id="UP000317158">
    <property type="component" value="Unassembled WGS sequence"/>
</dbReference>
<evidence type="ECO:0000313" key="2">
    <source>
        <dbReference type="EMBL" id="RZN64807.1"/>
    </source>
</evidence>
<gene>
    <name evidence="2" type="ORF">EF806_01790</name>
</gene>
<dbReference type="InterPro" id="IPR032875">
    <property type="entry name" value="Succ_CoA_lig_flav_dom"/>
</dbReference>
<evidence type="ECO:0000259" key="1">
    <source>
        <dbReference type="Pfam" id="PF13607"/>
    </source>
</evidence>
<dbReference type="Pfam" id="PF13607">
    <property type="entry name" value="Succ_CoA_lig"/>
    <property type="match status" value="1"/>
</dbReference>
<dbReference type="InterPro" id="IPR016102">
    <property type="entry name" value="Succinyl-CoA_synth-like"/>
</dbReference>
<feature type="domain" description="Succinyl-CoA synthetase-like flavodoxin" evidence="1">
    <location>
        <begin position="1"/>
        <end position="30"/>
    </location>
</feature>
<evidence type="ECO:0000313" key="3">
    <source>
        <dbReference type="Proteomes" id="UP000317158"/>
    </source>
</evidence>
<sequence>MGFSKIVSYGNGCDLNELDFLEYLAEDPKFEKQVDEENKLFRCFYLCFPFDR</sequence>
<name>A0A520KSA9_METT2</name>
<dbReference type="Gene3D" id="3.40.50.261">
    <property type="entry name" value="Succinyl-CoA synthetase domains"/>
    <property type="match status" value="1"/>
</dbReference>
<reference evidence="2 3" key="1">
    <citation type="journal article" date="2019" name="Nat. Microbiol.">
        <title>Wide diversity of methane and short-chain alkane metabolisms in uncultured archaea.</title>
        <authorList>
            <person name="Borrel G."/>
            <person name="Adam P.S."/>
            <person name="McKay L.J."/>
            <person name="Chen L.X."/>
            <person name="Sierra-Garcia I.N."/>
            <person name="Sieber C.M."/>
            <person name="Letourneur Q."/>
            <person name="Ghozlane A."/>
            <person name="Andersen G.L."/>
            <person name="Li W.J."/>
            <person name="Hallam S.J."/>
            <person name="Muyzer G."/>
            <person name="de Oliveira V.M."/>
            <person name="Inskeep W.P."/>
            <person name="Banfield J.F."/>
            <person name="Gribaldo S."/>
        </authorList>
    </citation>
    <scope>NUCLEOTIDE SEQUENCE [LARGE SCALE GENOMIC DNA]</scope>
    <source>
        <strain evidence="2">NM1a</strain>
    </source>
</reference>